<dbReference type="EMBL" id="AAZO01002448">
    <property type="status" value="NOT_ANNOTATED_CDS"/>
    <property type="molecule type" value="Genomic_DNA"/>
</dbReference>
<dbReference type="RefSeq" id="XP_002425626.1">
    <property type="nucleotide sequence ID" value="XM_002425581.1"/>
</dbReference>
<sequence>MDSNKFVVAISLSWKSGNATCCYDLNSRGSGGGGEGEGLGGPGVDAHLKHEGEGAVIQIQFLINEGALITATSDDVIHLWNFRQKKPEVVHSLKFQRERKTWGAGDGKFSFSLRSRWWNIKRSLVRFYRGQLKCKKKTGNFCFLTKKKKFSSFFLGGRFGGGGSGSGHI</sequence>
<dbReference type="EnsemblMetazoa" id="PHUM212550-RA">
    <property type="protein sequence ID" value="PHUM212550-PA"/>
    <property type="gene ID" value="PHUM212550"/>
</dbReference>
<evidence type="ECO:0000313" key="3">
    <source>
        <dbReference type="Proteomes" id="UP000009046"/>
    </source>
</evidence>
<dbReference type="GO" id="GO:0006893">
    <property type="term" value="P:Golgi to plasma membrane transport"/>
    <property type="evidence" value="ECO:0007669"/>
    <property type="project" value="TreeGrafter"/>
</dbReference>
<dbReference type="AlphaFoldDB" id="E0VHK2"/>
<dbReference type="InParanoid" id="E0VHK2"/>
<organism>
    <name type="scientific">Pediculus humanus subsp. corporis</name>
    <name type="common">Body louse</name>
    <dbReference type="NCBI Taxonomy" id="121224"/>
    <lineage>
        <taxon>Eukaryota</taxon>
        <taxon>Metazoa</taxon>
        <taxon>Ecdysozoa</taxon>
        <taxon>Arthropoda</taxon>
        <taxon>Hexapoda</taxon>
        <taxon>Insecta</taxon>
        <taxon>Pterygota</taxon>
        <taxon>Neoptera</taxon>
        <taxon>Paraneoptera</taxon>
        <taxon>Psocodea</taxon>
        <taxon>Troctomorpha</taxon>
        <taxon>Phthiraptera</taxon>
        <taxon>Anoplura</taxon>
        <taxon>Pediculidae</taxon>
        <taxon>Pediculus</taxon>
    </lineage>
</organism>
<accession>E0VHK2</accession>
<dbReference type="CTD" id="8237431"/>
<reference evidence="1" key="1">
    <citation type="submission" date="2007-04" db="EMBL/GenBank/DDBJ databases">
        <title>Annotation of Pediculus humanus corporis strain USDA.</title>
        <authorList>
            <person name="Kirkness E."/>
            <person name="Hannick L."/>
            <person name="Hass B."/>
            <person name="Bruggner R."/>
            <person name="Lawson D."/>
            <person name="Bidwell S."/>
            <person name="Joardar V."/>
            <person name="Caler E."/>
            <person name="Walenz B."/>
            <person name="Inman J."/>
            <person name="Schobel S."/>
            <person name="Galinsky K."/>
            <person name="Amedeo P."/>
            <person name="Strausberg R."/>
        </authorList>
    </citation>
    <scope>NUCLEOTIDE SEQUENCE</scope>
    <source>
        <strain evidence="1">USDA</strain>
    </source>
</reference>
<dbReference type="InterPro" id="IPR036322">
    <property type="entry name" value="WD40_repeat_dom_sf"/>
</dbReference>
<dbReference type="GO" id="GO:0019905">
    <property type="term" value="F:syntaxin binding"/>
    <property type="evidence" value="ECO:0007669"/>
    <property type="project" value="TreeGrafter"/>
</dbReference>
<reference evidence="2" key="3">
    <citation type="submission" date="2020-05" db="UniProtKB">
        <authorList>
            <consortium name="EnsemblMetazoa"/>
        </authorList>
    </citation>
    <scope>IDENTIFICATION</scope>
    <source>
        <strain evidence="2">USDA</strain>
    </source>
</reference>
<dbReference type="PANTHER" id="PTHR10241:SF25">
    <property type="entry name" value="TOMOSYN, ISOFORM C"/>
    <property type="match status" value="1"/>
</dbReference>
<dbReference type="GO" id="GO:0045159">
    <property type="term" value="F:myosin II binding"/>
    <property type="evidence" value="ECO:0007669"/>
    <property type="project" value="TreeGrafter"/>
</dbReference>
<dbReference type="EMBL" id="DS235171">
    <property type="protein sequence ID" value="EEB12888.1"/>
    <property type="molecule type" value="Genomic_DNA"/>
</dbReference>
<dbReference type="eggNOG" id="KOG1983">
    <property type="taxonomic scope" value="Eukaryota"/>
</dbReference>
<name>E0VHK2_PEDHC</name>
<reference evidence="1" key="2">
    <citation type="submission" date="2007-04" db="EMBL/GenBank/DDBJ databases">
        <title>The genome of the human body louse.</title>
        <authorList>
            <consortium name="The Human Body Louse Genome Consortium"/>
            <person name="Kirkness E."/>
            <person name="Walenz B."/>
            <person name="Hass B."/>
            <person name="Bruggner R."/>
            <person name="Strausberg R."/>
        </authorList>
    </citation>
    <scope>NUCLEOTIDE SEQUENCE</scope>
    <source>
        <strain evidence="1">USDA</strain>
    </source>
</reference>
<gene>
    <name evidence="2" type="primary">8237431</name>
    <name evidence="1" type="ORF">Phum_PHUM212550</name>
</gene>
<proteinExistence type="predicted"/>
<dbReference type="GeneID" id="8237431"/>
<dbReference type="Proteomes" id="UP000009046">
    <property type="component" value="Unassembled WGS sequence"/>
</dbReference>
<dbReference type="OrthoDB" id="19944at2759"/>
<protein>
    <submittedName>
        <fullName evidence="1 2">Uncharacterized protein</fullName>
    </submittedName>
</protein>
<dbReference type="PANTHER" id="PTHR10241">
    <property type="entry name" value="LETHAL 2 GIANT LARVAE PROTEIN"/>
    <property type="match status" value="1"/>
</dbReference>
<dbReference type="GO" id="GO:0006887">
    <property type="term" value="P:exocytosis"/>
    <property type="evidence" value="ECO:0007669"/>
    <property type="project" value="TreeGrafter"/>
</dbReference>
<dbReference type="STRING" id="121224.E0VHK2"/>
<dbReference type="GO" id="GO:0005886">
    <property type="term" value="C:plasma membrane"/>
    <property type="evidence" value="ECO:0007669"/>
    <property type="project" value="TreeGrafter"/>
</dbReference>
<dbReference type="SUPFAM" id="SSF50978">
    <property type="entry name" value="WD40 repeat-like"/>
    <property type="match status" value="1"/>
</dbReference>
<dbReference type="GO" id="GO:0005096">
    <property type="term" value="F:GTPase activator activity"/>
    <property type="evidence" value="ECO:0007669"/>
    <property type="project" value="TreeGrafter"/>
</dbReference>
<dbReference type="KEGG" id="phu:Phum_PHUM212550"/>
<dbReference type="HOGENOM" id="CLU_1580395_0_0_1"/>
<dbReference type="VEuPathDB" id="VectorBase:PHUM212550"/>
<keyword evidence="3" id="KW-1185">Reference proteome</keyword>
<evidence type="ECO:0000313" key="1">
    <source>
        <dbReference type="EMBL" id="EEB12888.1"/>
    </source>
</evidence>
<evidence type="ECO:0000313" key="2">
    <source>
        <dbReference type="EnsemblMetazoa" id="PHUM212550-PA"/>
    </source>
</evidence>
<dbReference type="GO" id="GO:0031201">
    <property type="term" value="C:SNARE complex"/>
    <property type="evidence" value="ECO:0007669"/>
    <property type="project" value="TreeGrafter"/>
</dbReference>